<name>A0A5C3PP39_9APHY</name>
<protein>
    <submittedName>
        <fullName evidence="2">Uncharacterized protein</fullName>
    </submittedName>
</protein>
<accession>A0A5C3PP39</accession>
<gene>
    <name evidence="2" type="ORF">K466DRAFT_363101</name>
</gene>
<proteinExistence type="predicted"/>
<reference evidence="2 3" key="1">
    <citation type="journal article" date="2019" name="Nat. Ecol. Evol.">
        <title>Megaphylogeny resolves global patterns of mushroom evolution.</title>
        <authorList>
            <person name="Varga T."/>
            <person name="Krizsan K."/>
            <person name="Foldi C."/>
            <person name="Dima B."/>
            <person name="Sanchez-Garcia M."/>
            <person name="Sanchez-Ramirez S."/>
            <person name="Szollosi G.J."/>
            <person name="Szarkandi J.G."/>
            <person name="Papp V."/>
            <person name="Albert L."/>
            <person name="Andreopoulos W."/>
            <person name="Angelini C."/>
            <person name="Antonin V."/>
            <person name="Barry K.W."/>
            <person name="Bougher N.L."/>
            <person name="Buchanan P."/>
            <person name="Buyck B."/>
            <person name="Bense V."/>
            <person name="Catcheside P."/>
            <person name="Chovatia M."/>
            <person name="Cooper J."/>
            <person name="Damon W."/>
            <person name="Desjardin D."/>
            <person name="Finy P."/>
            <person name="Geml J."/>
            <person name="Haridas S."/>
            <person name="Hughes K."/>
            <person name="Justo A."/>
            <person name="Karasinski D."/>
            <person name="Kautmanova I."/>
            <person name="Kiss B."/>
            <person name="Kocsube S."/>
            <person name="Kotiranta H."/>
            <person name="LaButti K.M."/>
            <person name="Lechner B.E."/>
            <person name="Liimatainen K."/>
            <person name="Lipzen A."/>
            <person name="Lukacs Z."/>
            <person name="Mihaltcheva S."/>
            <person name="Morgado L.N."/>
            <person name="Niskanen T."/>
            <person name="Noordeloos M.E."/>
            <person name="Ohm R.A."/>
            <person name="Ortiz-Santana B."/>
            <person name="Ovrebo C."/>
            <person name="Racz N."/>
            <person name="Riley R."/>
            <person name="Savchenko A."/>
            <person name="Shiryaev A."/>
            <person name="Soop K."/>
            <person name="Spirin V."/>
            <person name="Szebenyi C."/>
            <person name="Tomsovsky M."/>
            <person name="Tulloss R.E."/>
            <person name="Uehling J."/>
            <person name="Grigoriev I.V."/>
            <person name="Vagvolgyi C."/>
            <person name="Papp T."/>
            <person name="Martin F.M."/>
            <person name="Miettinen O."/>
            <person name="Hibbett D.S."/>
            <person name="Nagy L.G."/>
        </authorList>
    </citation>
    <scope>NUCLEOTIDE SEQUENCE [LARGE SCALE GENOMIC DNA]</scope>
    <source>
        <strain evidence="2 3">HHB13444</strain>
    </source>
</reference>
<keyword evidence="3" id="KW-1185">Reference proteome</keyword>
<evidence type="ECO:0000313" key="3">
    <source>
        <dbReference type="Proteomes" id="UP000308197"/>
    </source>
</evidence>
<dbReference type="AlphaFoldDB" id="A0A5C3PP39"/>
<organism evidence="2 3">
    <name type="scientific">Polyporus arcularius HHB13444</name>
    <dbReference type="NCBI Taxonomy" id="1314778"/>
    <lineage>
        <taxon>Eukaryota</taxon>
        <taxon>Fungi</taxon>
        <taxon>Dikarya</taxon>
        <taxon>Basidiomycota</taxon>
        <taxon>Agaricomycotina</taxon>
        <taxon>Agaricomycetes</taxon>
        <taxon>Polyporales</taxon>
        <taxon>Polyporaceae</taxon>
        <taxon>Polyporus</taxon>
    </lineage>
</organism>
<sequence length="155" mass="16597">MDDTGCTAVLEFQDVAFQAVKRLRLCQPRSRLAHSLRVLSLLSTVVPAISIVDPVPSASTHFPTLGADLTSTECGRTCTTCIWQNAAAADPTEPSPRRTPSTSTGKASDKETAADNLSIRDACPFLPDRPGVPRRKGVFPSPCIVHGSWTDQAHV</sequence>
<evidence type="ECO:0000256" key="1">
    <source>
        <dbReference type="SAM" id="MobiDB-lite"/>
    </source>
</evidence>
<feature type="region of interest" description="Disordered" evidence="1">
    <location>
        <begin position="88"/>
        <end position="113"/>
    </location>
</feature>
<dbReference type="InParanoid" id="A0A5C3PP39"/>
<dbReference type="Proteomes" id="UP000308197">
    <property type="component" value="Unassembled WGS sequence"/>
</dbReference>
<dbReference type="EMBL" id="ML211035">
    <property type="protein sequence ID" value="TFK90837.1"/>
    <property type="molecule type" value="Genomic_DNA"/>
</dbReference>
<evidence type="ECO:0000313" key="2">
    <source>
        <dbReference type="EMBL" id="TFK90837.1"/>
    </source>
</evidence>